<sequence length="247" mass="27398">MARLEINVTGAGHTISPAERAILVLQAQSGQLATAAEASATVTATANALRDAILPHCPQDDATGRTLEGAPIAHYSMSTLDTNSHRERISTSKDEWTEKSKVEYETTFSARAEMHIKFSDFSLLNTLATQFSAWQNVKIQKISWCLTDRTLDSIKGATRKKAAKDAIQRAYDYAEVFAGIEESELKSKVKAVSINENNYYSQSTRPQLHYGKGMRMKTSVVEKEELMFQPEDVRLEATVSGKFVVED</sequence>
<name>A0A6A5VY91_9PLEO</name>
<dbReference type="Gene3D" id="3.30.70.2970">
    <property type="entry name" value="Protein of unknown function (DUF541), domain 2"/>
    <property type="match status" value="1"/>
</dbReference>
<dbReference type="Pfam" id="PF04402">
    <property type="entry name" value="SIMPL"/>
    <property type="match status" value="1"/>
</dbReference>
<dbReference type="Gene3D" id="3.30.110.170">
    <property type="entry name" value="Protein of unknown function (DUF541), domain 1"/>
    <property type="match status" value="1"/>
</dbReference>
<dbReference type="InterPro" id="IPR007497">
    <property type="entry name" value="SIMPL/DUF541"/>
</dbReference>
<reference evidence="1" key="1">
    <citation type="journal article" date="2020" name="Stud. Mycol.">
        <title>101 Dothideomycetes genomes: a test case for predicting lifestyles and emergence of pathogens.</title>
        <authorList>
            <person name="Haridas S."/>
            <person name="Albert R."/>
            <person name="Binder M."/>
            <person name="Bloem J."/>
            <person name="Labutti K."/>
            <person name="Salamov A."/>
            <person name="Andreopoulos B."/>
            <person name="Baker S."/>
            <person name="Barry K."/>
            <person name="Bills G."/>
            <person name="Bluhm B."/>
            <person name="Cannon C."/>
            <person name="Castanera R."/>
            <person name="Culley D."/>
            <person name="Daum C."/>
            <person name="Ezra D."/>
            <person name="Gonzalez J."/>
            <person name="Henrissat B."/>
            <person name="Kuo A."/>
            <person name="Liang C."/>
            <person name="Lipzen A."/>
            <person name="Lutzoni F."/>
            <person name="Magnuson J."/>
            <person name="Mondo S."/>
            <person name="Nolan M."/>
            <person name="Ohm R."/>
            <person name="Pangilinan J."/>
            <person name="Park H.-J."/>
            <person name="Ramirez L."/>
            <person name="Alfaro M."/>
            <person name="Sun H."/>
            <person name="Tritt A."/>
            <person name="Yoshinaga Y."/>
            <person name="Zwiers L.-H."/>
            <person name="Turgeon B."/>
            <person name="Goodwin S."/>
            <person name="Spatafora J."/>
            <person name="Crous P."/>
            <person name="Grigoriev I."/>
        </authorList>
    </citation>
    <scope>NUCLEOTIDE SEQUENCE</scope>
    <source>
        <strain evidence="1">CBS 123094</strain>
    </source>
</reference>
<dbReference type="OrthoDB" id="3335918at2759"/>
<dbReference type="AlphaFoldDB" id="A0A6A5VY91"/>
<keyword evidence="2" id="KW-1185">Reference proteome</keyword>
<accession>A0A6A5VY91</accession>
<gene>
    <name evidence="1" type="ORF">P154DRAFT_526858</name>
</gene>
<organism evidence="1 2">
    <name type="scientific">Amniculicola lignicola CBS 123094</name>
    <dbReference type="NCBI Taxonomy" id="1392246"/>
    <lineage>
        <taxon>Eukaryota</taxon>
        <taxon>Fungi</taxon>
        <taxon>Dikarya</taxon>
        <taxon>Ascomycota</taxon>
        <taxon>Pezizomycotina</taxon>
        <taxon>Dothideomycetes</taxon>
        <taxon>Pleosporomycetidae</taxon>
        <taxon>Pleosporales</taxon>
        <taxon>Amniculicolaceae</taxon>
        <taxon>Amniculicola</taxon>
    </lineage>
</organism>
<dbReference type="EMBL" id="ML977653">
    <property type="protein sequence ID" value="KAF1994682.1"/>
    <property type="molecule type" value="Genomic_DNA"/>
</dbReference>
<protein>
    <recommendedName>
        <fullName evidence="3">SIMPL domain-containing protein</fullName>
    </recommendedName>
</protein>
<dbReference type="Proteomes" id="UP000799779">
    <property type="component" value="Unassembled WGS sequence"/>
</dbReference>
<evidence type="ECO:0008006" key="3">
    <source>
        <dbReference type="Google" id="ProtNLM"/>
    </source>
</evidence>
<evidence type="ECO:0000313" key="2">
    <source>
        <dbReference type="Proteomes" id="UP000799779"/>
    </source>
</evidence>
<evidence type="ECO:0000313" key="1">
    <source>
        <dbReference type="EMBL" id="KAF1994682.1"/>
    </source>
</evidence>
<proteinExistence type="predicted"/>